<dbReference type="AlphaFoldDB" id="A0A0D0DU25"/>
<organism evidence="1 2">
    <name type="scientific">Paxillus rubicundulus Ve08.2h10</name>
    <dbReference type="NCBI Taxonomy" id="930991"/>
    <lineage>
        <taxon>Eukaryota</taxon>
        <taxon>Fungi</taxon>
        <taxon>Dikarya</taxon>
        <taxon>Basidiomycota</taxon>
        <taxon>Agaricomycotina</taxon>
        <taxon>Agaricomycetes</taxon>
        <taxon>Agaricomycetidae</taxon>
        <taxon>Boletales</taxon>
        <taxon>Paxilineae</taxon>
        <taxon>Paxillaceae</taxon>
        <taxon>Paxillus</taxon>
    </lineage>
</organism>
<name>A0A0D0DU25_9AGAM</name>
<dbReference type="HOGENOM" id="CLU_1200176_0_0_1"/>
<dbReference type="OrthoDB" id="3177772at2759"/>
<reference evidence="2" key="2">
    <citation type="submission" date="2015-01" db="EMBL/GenBank/DDBJ databases">
        <title>Evolutionary Origins and Diversification of the Mycorrhizal Mutualists.</title>
        <authorList>
            <consortium name="DOE Joint Genome Institute"/>
            <consortium name="Mycorrhizal Genomics Consortium"/>
            <person name="Kohler A."/>
            <person name="Kuo A."/>
            <person name="Nagy L.G."/>
            <person name="Floudas D."/>
            <person name="Copeland A."/>
            <person name="Barry K.W."/>
            <person name="Cichocki N."/>
            <person name="Veneault-Fourrey C."/>
            <person name="LaButti K."/>
            <person name="Lindquist E.A."/>
            <person name="Lipzen A."/>
            <person name="Lundell T."/>
            <person name="Morin E."/>
            <person name="Murat C."/>
            <person name="Riley R."/>
            <person name="Ohm R."/>
            <person name="Sun H."/>
            <person name="Tunlid A."/>
            <person name="Henrissat B."/>
            <person name="Grigoriev I.V."/>
            <person name="Hibbett D.S."/>
            <person name="Martin F."/>
        </authorList>
    </citation>
    <scope>NUCLEOTIDE SEQUENCE [LARGE SCALE GENOMIC DNA]</scope>
    <source>
        <strain evidence="2">Ve08.2h10</strain>
    </source>
</reference>
<accession>A0A0D0DU25</accession>
<dbReference type="Proteomes" id="UP000054538">
    <property type="component" value="Unassembled WGS sequence"/>
</dbReference>
<reference evidence="1 2" key="1">
    <citation type="submission" date="2014-04" db="EMBL/GenBank/DDBJ databases">
        <authorList>
            <consortium name="DOE Joint Genome Institute"/>
            <person name="Kuo A."/>
            <person name="Kohler A."/>
            <person name="Jargeat P."/>
            <person name="Nagy L.G."/>
            <person name="Floudas D."/>
            <person name="Copeland A."/>
            <person name="Barry K.W."/>
            <person name="Cichocki N."/>
            <person name="Veneault-Fourrey C."/>
            <person name="LaButti K."/>
            <person name="Lindquist E.A."/>
            <person name="Lipzen A."/>
            <person name="Lundell T."/>
            <person name="Morin E."/>
            <person name="Murat C."/>
            <person name="Sun H."/>
            <person name="Tunlid A."/>
            <person name="Henrissat B."/>
            <person name="Grigoriev I.V."/>
            <person name="Hibbett D.S."/>
            <person name="Martin F."/>
            <person name="Nordberg H.P."/>
            <person name="Cantor M.N."/>
            <person name="Hua S.X."/>
        </authorList>
    </citation>
    <scope>NUCLEOTIDE SEQUENCE [LARGE SCALE GENOMIC DNA]</scope>
    <source>
        <strain evidence="1 2">Ve08.2h10</strain>
    </source>
</reference>
<sequence>MSSDKFDSISLQNSLIQVPKYAGTQSIASHLEWRPGEVGHVVYDKRTDNIFIGVAVLKALDYKLNCGPLSNYLREKFGNIMKAKYQIYTAKPMIAGFHDNFIYLFNTLKKLQVDVATMDKQRDMLYEDKNGKMIHFATNDRPIRDSPLPSTTVFYEDVMDPSCIWLRTVISAHTKIIHLDRSQHIQSSEDEAMDKETHVWKVDPTLQDAVDAIKPNYSIAPLQVYNGKRWR</sequence>
<dbReference type="EMBL" id="KN825579">
    <property type="protein sequence ID" value="KIK84220.1"/>
    <property type="molecule type" value="Genomic_DNA"/>
</dbReference>
<gene>
    <name evidence="1" type="ORF">PAXRUDRAFT_27489</name>
</gene>
<evidence type="ECO:0000313" key="2">
    <source>
        <dbReference type="Proteomes" id="UP000054538"/>
    </source>
</evidence>
<protein>
    <submittedName>
        <fullName evidence="1">Uncharacterized protein</fullName>
    </submittedName>
</protein>
<keyword evidence="2" id="KW-1185">Reference proteome</keyword>
<proteinExistence type="predicted"/>
<dbReference type="InParanoid" id="A0A0D0DU25"/>
<evidence type="ECO:0000313" key="1">
    <source>
        <dbReference type="EMBL" id="KIK84220.1"/>
    </source>
</evidence>